<proteinExistence type="inferred from homology"/>
<evidence type="ECO:0000313" key="5">
    <source>
        <dbReference type="Proteomes" id="UP000243975"/>
    </source>
</evidence>
<dbReference type="Gene3D" id="3.30.420.40">
    <property type="match status" value="2"/>
</dbReference>
<dbReference type="GO" id="GO:0140662">
    <property type="term" value="F:ATP-dependent protein folding chaperone"/>
    <property type="evidence" value="ECO:0007669"/>
    <property type="project" value="InterPro"/>
</dbReference>
<dbReference type="AlphaFoldDB" id="A0A103YLQ9"/>
<dbReference type="GO" id="GO:0005524">
    <property type="term" value="F:ATP binding"/>
    <property type="evidence" value="ECO:0007669"/>
    <property type="project" value="UniProtKB-KW"/>
</dbReference>
<dbReference type="Proteomes" id="UP000243975">
    <property type="component" value="Unassembled WGS sequence"/>
</dbReference>
<keyword evidence="5" id="KW-1185">Reference proteome</keyword>
<feature type="non-terminal residue" evidence="4">
    <location>
        <position position="1"/>
    </location>
</feature>
<name>A0A103YLQ9_CYNCS</name>
<comment type="similarity">
    <text evidence="1">Belongs to the heat shock protein 70 family.</text>
</comment>
<keyword evidence="3" id="KW-0067">ATP-binding</keyword>
<protein>
    <submittedName>
        <fullName evidence="4">Heat shock protein 70 family</fullName>
    </submittedName>
</protein>
<dbReference type="Gene3D" id="2.60.34.10">
    <property type="entry name" value="Substrate Binding Domain Of DNAk, Chain A, domain 1"/>
    <property type="match status" value="1"/>
</dbReference>
<dbReference type="Pfam" id="PF00012">
    <property type="entry name" value="HSP70"/>
    <property type="match status" value="1"/>
</dbReference>
<dbReference type="FunFam" id="3.30.420.40:FF:000028">
    <property type="entry name" value="heat shock 70 kDa protein-like"/>
    <property type="match status" value="1"/>
</dbReference>
<reference evidence="4 5" key="1">
    <citation type="journal article" date="2016" name="Sci. Rep.">
        <title>The genome sequence of the outbreeding globe artichoke constructed de novo incorporating a phase-aware low-pass sequencing strategy of F1 progeny.</title>
        <authorList>
            <person name="Scaglione D."/>
            <person name="Reyes-Chin-Wo S."/>
            <person name="Acquadro A."/>
            <person name="Froenicke L."/>
            <person name="Portis E."/>
            <person name="Beitel C."/>
            <person name="Tirone M."/>
            <person name="Mauro R."/>
            <person name="Lo Monaco A."/>
            <person name="Mauromicale G."/>
            <person name="Faccioli P."/>
            <person name="Cattivelli L."/>
            <person name="Rieseberg L."/>
            <person name="Michelmore R."/>
            <person name="Lanteri S."/>
        </authorList>
    </citation>
    <scope>NUCLEOTIDE SEQUENCE [LARGE SCALE GENOMIC DNA]</scope>
    <source>
        <strain evidence="4">2C</strain>
    </source>
</reference>
<dbReference type="InterPro" id="IPR013126">
    <property type="entry name" value="Hsp_70_fam"/>
</dbReference>
<dbReference type="SUPFAM" id="SSF100920">
    <property type="entry name" value="Heat shock protein 70kD (HSP70), peptide-binding domain"/>
    <property type="match status" value="1"/>
</dbReference>
<dbReference type="STRING" id="59895.A0A103YLQ9"/>
<evidence type="ECO:0000256" key="2">
    <source>
        <dbReference type="ARBA" id="ARBA00022741"/>
    </source>
</evidence>
<keyword evidence="4" id="KW-0346">Stress response</keyword>
<keyword evidence="2" id="KW-0547">Nucleotide-binding</keyword>
<organism evidence="4 5">
    <name type="scientific">Cynara cardunculus var. scolymus</name>
    <name type="common">Globe artichoke</name>
    <name type="synonym">Cynara scolymus</name>
    <dbReference type="NCBI Taxonomy" id="59895"/>
    <lineage>
        <taxon>Eukaryota</taxon>
        <taxon>Viridiplantae</taxon>
        <taxon>Streptophyta</taxon>
        <taxon>Embryophyta</taxon>
        <taxon>Tracheophyta</taxon>
        <taxon>Spermatophyta</taxon>
        <taxon>Magnoliopsida</taxon>
        <taxon>eudicotyledons</taxon>
        <taxon>Gunneridae</taxon>
        <taxon>Pentapetalae</taxon>
        <taxon>asterids</taxon>
        <taxon>campanulids</taxon>
        <taxon>Asterales</taxon>
        <taxon>Asteraceae</taxon>
        <taxon>Carduoideae</taxon>
        <taxon>Cardueae</taxon>
        <taxon>Carduinae</taxon>
        <taxon>Cynara</taxon>
    </lineage>
</organism>
<dbReference type="InterPro" id="IPR029047">
    <property type="entry name" value="HSP70_peptide-bd_sf"/>
</dbReference>
<accession>A0A103YLQ9</accession>
<evidence type="ECO:0000313" key="4">
    <source>
        <dbReference type="EMBL" id="KVI11436.1"/>
    </source>
</evidence>
<dbReference type="Gene3D" id="3.90.640.10">
    <property type="entry name" value="Actin, Chain A, domain 4"/>
    <property type="match status" value="1"/>
</dbReference>
<sequence length="350" mass="39277">MVCFNRIQYQLKKCWIVFLDVNLLLRRRYGDAIVQSDMKVWPFKIIEGQSDKPMIVVAYRGIEKRFAVEEILNCTVKTAVISVPSYFDDLQCQATKDVATVAGLDVLCLLNEPTAASTAYGLDQKATVIGEVNVLTFDLGGGTFDVSLLAIEKESFKVKVAGGDTSLGEFNRKYGKDISTNPRALGRLRLASEREKIILFSTTHTSMEIDCLYDGVDFSSKTTRAKFEELNMDFYNKCMEDVARCLDDEKWEKSWMDEVVLVGGSTRILKVQQMLQEFLYGKGPLQEDYDEAVAYSVIVLAVRMSGKGNKMVKDLMLVDVTPLSLGVEAIKEVMTVLIPRNMSIPVTKEI</sequence>
<gene>
    <name evidence="4" type="ORF">Ccrd_010154</name>
</gene>
<dbReference type="EMBL" id="LEKV01000127">
    <property type="protein sequence ID" value="KVI11436.1"/>
    <property type="molecule type" value="Genomic_DNA"/>
</dbReference>
<comment type="caution">
    <text evidence="4">The sequence shown here is derived from an EMBL/GenBank/DDBJ whole genome shotgun (WGS) entry which is preliminary data.</text>
</comment>
<dbReference type="FunFam" id="3.90.640.10:FF:000010">
    <property type="entry name" value="heat shock 70 kDa protein 14"/>
    <property type="match status" value="1"/>
</dbReference>
<dbReference type="Gramene" id="KVI11436">
    <property type="protein sequence ID" value="KVI11436"/>
    <property type="gene ID" value="Ccrd_010154"/>
</dbReference>
<dbReference type="InterPro" id="IPR043129">
    <property type="entry name" value="ATPase_NBD"/>
</dbReference>
<dbReference type="PANTHER" id="PTHR19375">
    <property type="entry name" value="HEAT SHOCK PROTEIN 70KDA"/>
    <property type="match status" value="1"/>
</dbReference>
<evidence type="ECO:0000256" key="1">
    <source>
        <dbReference type="ARBA" id="ARBA00007381"/>
    </source>
</evidence>
<dbReference type="PRINTS" id="PR00301">
    <property type="entry name" value="HEATSHOCK70"/>
</dbReference>
<evidence type="ECO:0000256" key="3">
    <source>
        <dbReference type="ARBA" id="ARBA00022840"/>
    </source>
</evidence>
<dbReference type="SUPFAM" id="SSF53067">
    <property type="entry name" value="Actin-like ATPase domain"/>
    <property type="match status" value="2"/>
</dbReference>